<keyword evidence="2" id="KW-1185">Reference proteome</keyword>
<sequence>MQRDRAQRRRDPSGGGHFLIGGPIAKFVGTIEAAFWQGAGHLAVDQIDRPVYRIPAIADRGGPALYLYRV</sequence>
<accession>A0ABP9KD92</accession>
<reference evidence="2" key="1">
    <citation type="journal article" date="2019" name="Int. J. Syst. Evol. Microbiol.">
        <title>The Global Catalogue of Microorganisms (GCM) 10K type strain sequencing project: providing services to taxonomists for standard genome sequencing and annotation.</title>
        <authorList>
            <consortium name="The Broad Institute Genomics Platform"/>
            <consortium name="The Broad Institute Genome Sequencing Center for Infectious Disease"/>
            <person name="Wu L."/>
            <person name="Ma J."/>
        </authorList>
    </citation>
    <scope>NUCLEOTIDE SEQUENCE [LARGE SCALE GENOMIC DNA]</scope>
    <source>
        <strain evidence="2">JCM 18014</strain>
    </source>
</reference>
<proteinExistence type="predicted"/>
<gene>
    <name evidence="1" type="ORF">GCM10023208_15480</name>
</gene>
<protein>
    <submittedName>
        <fullName evidence="1">Uncharacterized protein</fullName>
    </submittedName>
</protein>
<evidence type="ECO:0000313" key="1">
    <source>
        <dbReference type="EMBL" id="GAA5053477.1"/>
    </source>
</evidence>
<dbReference type="Proteomes" id="UP001500518">
    <property type="component" value="Unassembled WGS sequence"/>
</dbReference>
<dbReference type="EMBL" id="BAABHV010000009">
    <property type="protein sequence ID" value="GAA5053477.1"/>
    <property type="molecule type" value="Genomic_DNA"/>
</dbReference>
<comment type="caution">
    <text evidence="1">The sequence shown here is derived from an EMBL/GenBank/DDBJ whole genome shotgun (WGS) entry which is preliminary data.</text>
</comment>
<organism evidence="1 2">
    <name type="scientific">Erythrobacter westpacificensis</name>
    <dbReference type="NCBI Taxonomy" id="1055231"/>
    <lineage>
        <taxon>Bacteria</taxon>
        <taxon>Pseudomonadati</taxon>
        <taxon>Pseudomonadota</taxon>
        <taxon>Alphaproteobacteria</taxon>
        <taxon>Sphingomonadales</taxon>
        <taxon>Erythrobacteraceae</taxon>
        <taxon>Erythrobacter/Porphyrobacter group</taxon>
        <taxon>Erythrobacter</taxon>
    </lineage>
</organism>
<evidence type="ECO:0000313" key="2">
    <source>
        <dbReference type="Proteomes" id="UP001500518"/>
    </source>
</evidence>
<name>A0ABP9KD92_9SPHN</name>